<sequence length="411" mass="45995">MSHMMQALTPYSPLPVVRQEQLDKVSYFFLKFYEYRFGAALTVLGGITLDEACLHWSCRLRHELTHVLTHIGRWTVLGCFPRFPPLVRALLQSIEVWTDAIYVLSPELRDAIPSYHVLMDRAISTLDWWNWDIDHRSPLPAELNNAFANYLGPNLVLHPSVGALHEEWAFPLASHAQPEGSMSDSDANSPTDTISLQDSNCRSSVCRERLTAIASALQDLRSALDDKAIFLDLRAEGTLRLSCAALAVSEKSNALGRLPEIADFGDEQWVKYWKGFLPSAAGSSQQPHRTKTARPTHHSRGPAGECKQCSHALAGNQRMQPQLVINAKTANALTLQPVTNTFHILMLRLVTNTFHILTLWQAINIHNALRLQPVTKAHNALTLWLESTKPQMLQSGNILLPLVGSIYVYES</sequence>
<protein>
    <submittedName>
        <fullName evidence="2">Uncharacterized protein</fullName>
    </submittedName>
</protein>
<evidence type="ECO:0000313" key="3">
    <source>
        <dbReference type="Proteomes" id="UP000467700"/>
    </source>
</evidence>
<comment type="caution">
    <text evidence="2">The sequence shown here is derived from an EMBL/GenBank/DDBJ whole genome shotgun (WGS) entry which is preliminary data.</text>
</comment>
<dbReference type="AlphaFoldDB" id="A0A8S0VU61"/>
<feature type="region of interest" description="Disordered" evidence="1">
    <location>
        <begin position="176"/>
        <end position="196"/>
    </location>
</feature>
<accession>A0A8S0VU61</accession>
<evidence type="ECO:0000256" key="1">
    <source>
        <dbReference type="SAM" id="MobiDB-lite"/>
    </source>
</evidence>
<name>A0A8S0VU61_CYCAE</name>
<keyword evidence="3" id="KW-1185">Reference proteome</keyword>
<feature type="region of interest" description="Disordered" evidence="1">
    <location>
        <begin position="280"/>
        <end position="305"/>
    </location>
</feature>
<reference evidence="2 3" key="1">
    <citation type="submission" date="2020-01" db="EMBL/GenBank/DDBJ databases">
        <authorList>
            <person name="Gupta K D."/>
        </authorList>
    </citation>
    <scope>NUCLEOTIDE SEQUENCE [LARGE SCALE GENOMIC DNA]</scope>
</reference>
<gene>
    <name evidence="2" type="ORF">AAE3_LOCUS11747</name>
</gene>
<feature type="compositionally biased region" description="Basic residues" evidence="1">
    <location>
        <begin position="288"/>
        <end position="300"/>
    </location>
</feature>
<dbReference type="EMBL" id="CACVBS010000079">
    <property type="protein sequence ID" value="CAA7269609.1"/>
    <property type="molecule type" value="Genomic_DNA"/>
</dbReference>
<organism evidence="2 3">
    <name type="scientific">Cyclocybe aegerita</name>
    <name type="common">Black poplar mushroom</name>
    <name type="synonym">Agrocybe aegerita</name>
    <dbReference type="NCBI Taxonomy" id="1973307"/>
    <lineage>
        <taxon>Eukaryota</taxon>
        <taxon>Fungi</taxon>
        <taxon>Dikarya</taxon>
        <taxon>Basidiomycota</taxon>
        <taxon>Agaricomycotina</taxon>
        <taxon>Agaricomycetes</taxon>
        <taxon>Agaricomycetidae</taxon>
        <taxon>Agaricales</taxon>
        <taxon>Agaricineae</taxon>
        <taxon>Bolbitiaceae</taxon>
        <taxon>Cyclocybe</taxon>
    </lineage>
</organism>
<proteinExistence type="predicted"/>
<dbReference type="Proteomes" id="UP000467700">
    <property type="component" value="Unassembled WGS sequence"/>
</dbReference>
<evidence type="ECO:0000313" key="2">
    <source>
        <dbReference type="EMBL" id="CAA7269609.1"/>
    </source>
</evidence>
<feature type="compositionally biased region" description="Polar residues" evidence="1">
    <location>
        <begin position="180"/>
        <end position="196"/>
    </location>
</feature>